<proteinExistence type="predicted"/>
<accession>A0A9P4UF15</accession>
<dbReference type="Proteomes" id="UP000799764">
    <property type="component" value="Unassembled WGS sequence"/>
</dbReference>
<reference evidence="3" key="1">
    <citation type="journal article" date="2020" name="Stud. Mycol.">
        <title>101 Dothideomycetes genomes: a test case for predicting lifestyles and emergence of pathogens.</title>
        <authorList>
            <person name="Haridas S."/>
            <person name="Albert R."/>
            <person name="Binder M."/>
            <person name="Bloem J."/>
            <person name="Labutti K."/>
            <person name="Salamov A."/>
            <person name="Andreopoulos B."/>
            <person name="Baker S."/>
            <person name="Barry K."/>
            <person name="Bills G."/>
            <person name="Bluhm B."/>
            <person name="Cannon C."/>
            <person name="Castanera R."/>
            <person name="Culley D."/>
            <person name="Daum C."/>
            <person name="Ezra D."/>
            <person name="Gonzalez J."/>
            <person name="Henrissat B."/>
            <person name="Kuo A."/>
            <person name="Liang C."/>
            <person name="Lipzen A."/>
            <person name="Lutzoni F."/>
            <person name="Magnuson J."/>
            <person name="Mondo S."/>
            <person name="Nolan M."/>
            <person name="Ohm R."/>
            <person name="Pangilinan J."/>
            <person name="Park H.-J."/>
            <person name="Ramirez L."/>
            <person name="Alfaro M."/>
            <person name="Sun H."/>
            <person name="Tritt A."/>
            <person name="Yoshinaga Y."/>
            <person name="Zwiers L.-H."/>
            <person name="Turgeon B."/>
            <person name="Goodwin S."/>
            <person name="Spatafora J."/>
            <person name="Crous P."/>
            <person name="Grigoriev I."/>
        </authorList>
    </citation>
    <scope>NUCLEOTIDE SEQUENCE</scope>
    <source>
        <strain evidence="3">CBS 690.94</strain>
    </source>
</reference>
<organism evidence="3 4">
    <name type="scientific">Karstenula rhodostoma CBS 690.94</name>
    <dbReference type="NCBI Taxonomy" id="1392251"/>
    <lineage>
        <taxon>Eukaryota</taxon>
        <taxon>Fungi</taxon>
        <taxon>Dikarya</taxon>
        <taxon>Ascomycota</taxon>
        <taxon>Pezizomycotina</taxon>
        <taxon>Dothideomycetes</taxon>
        <taxon>Pleosporomycetidae</taxon>
        <taxon>Pleosporales</taxon>
        <taxon>Massarineae</taxon>
        <taxon>Didymosphaeriaceae</taxon>
        <taxon>Karstenula</taxon>
    </lineage>
</organism>
<dbReference type="PANTHER" id="PTHR28159">
    <property type="entry name" value="TRAFFICKING PROTEIN PARTICLE COMPLEX II-SPECIFIC SUBUNIT 65"/>
    <property type="match status" value="1"/>
</dbReference>
<dbReference type="EMBL" id="MU001496">
    <property type="protein sequence ID" value="KAF2448041.1"/>
    <property type="molecule type" value="Genomic_DNA"/>
</dbReference>
<gene>
    <name evidence="3" type="ORF">P171DRAFT_236858</name>
</gene>
<dbReference type="OrthoDB" id="5345392at2759"/>
<dbReference type="Pfam" id="PF12735">
    <property type="entry name" value="IgD3_Trs65"/>
    <property type="match status" value="1"/>
</dbReference>
<protein>
    <recommendedName>
        <fullName evidence="2">Trafficking protein particle complex II-specific subunit 65 IgD3 domain-containing protein</fullName>
    </recommendedName>
</protein>
<name>A0A9P4UF15_9PLEO</name>
<dbReference type="AlphaFoldDB" id="A0A9P4UF15"/>
<evidence type="ECO:0000256" key="1">
    <source>
        <dbReference type="SAM" id="MobiDB-lite"/>
    </source>
</evidence>
<keyword evidence="4" id="KW-1185">Reference proteome</keyword>
<dbReference type="GO" id="GO:0005802">
    <property type="term" value="C:trans-Golgi network"/>
    <property type="evidence" value="ECO:0007669"/>
    <property type="project" value="TreeGrafter"/>
</dbReference>
<evidence type="ECO:0000259" key="2">
    <source>
        <dbReference type="Pfam" id="PF12735"/>
    </source>
</evidence>
<feature type="region of interest" description="Disordered" evidence="1">
    <location>
        <begin position="388"/>
        <end position="415"/>
    </location>
</feature>
<dbReference type="GO" id="GO:0006891">
    <property type="term" value="P:intra-Golgi vesicle-mediated transport"/>
    <property type="evidence" value="ECO:0007669"/>
    <property type="project" value="InterPro"/>
</dbReference>
<evidence type="ECO:0000313" key="3">
    <source>
        <dbReference type="EMBL" id="KAF2448041.1"/>
    </source>
</evidence>
<evidence type="ECO:0000313" key="4">
    <source>
        <dbReference type="Proteomes" id="UP000799764"/>
    </source>
</evidence>
<dbReference type="GO" id="GO:1990071">
    <property type="term" value="C:TRAPPII protein complex"/>
    <property type="evidence" value="ECO:0007669"/>
    <property type="project" value="InterPro"/>
</dbReference>
<feature type="domain" description="Trafficking protein particle complex II-specific subunit 65 IgD3" evidence="2">
    <location>
        <begin position="409"/>
        <end position="569"/>
    </location>
</feature>
<sequence>MAALAEAQPRGSLEFVESSILEAVVPSDSEFDAEDELTSWDGADEEENGSVLPFLSQRQVLLFDELVPVYIVFRTPLMEDATLKSYLSRLAINVEAIAFSTAPPPESDSKAPPPKELLASETITSAVEPVIVRHDEADSPHIYVVWKLEIFMSRPRGRFQKPAIYFLPTASLKPAEKKSVLEEEYLPSRVPTALNLLQSFESDPALGGIHPRLSALRINKIAPTAPVAKALTRPIRTGQRRLFRALPALIWRVRYSKVQTAINDMSLMASLDLEVAYITGCRLTIKDVKLSLRGGDVKPISDQSVIKHIHKPGDQLTSLYKITPDLAVDGTPLFGNEGHVLTLEIKAKALVSEDCQPNVSIGWQTAVDFSAEQNSALVKAAHRLSNPLTHAPKIPETGITVSQDKGGQQAEKPQDTSIHVTLTISGPPQVTVGEMFNWSVFIVNRSNKTRKLAVIVVPRRRRDYDRQRPLSSASSIAGYRSDKKNLIANAVVDENIVYGKQKNARTETAELVCLTTDIRIGHLAPGACYTADLRFLALSAGVHSVDAVRLVDLATNETSDIRDVPAIVAVEPEG</sequence>
<comment type="caution">
    <text evidence="3">The sequence shown here is derived from an EMBL/GenBank/DDBJ whole genome shotgun (WGS) entry which is preliminary data.</text>
</comment>
<dbReference type="InterPro" id="IPR055420">
    <property type="entry name" value="IgD3_Trs65"/>
</dbReference>
<dbReference type="InterPro" id="IPR024662">
    <property type="entry name" value="Trs65"/>
</dbReference>
<dbReference type="PANTHER" id="PTHR28159:SF1">
    <property type="entry name" value="TRAFFICKING PROTEIN PARTICLE COMPLEX II-SPECIFIC SUBUNIT 65"/>
    <property type="match status" value="1"/>
</dbReference>